<comment type="caution">
    <text evidence="5">The sequence shown here is derived from an EMBL/GenBank/DDBJ whole genome shotgun (WGS) entry which is preliminary data.</text>
</comment>
<evidence type="ECO:0000256" key="3">
    <source>
        <dbReference type="ARBA" id="ARBA00023163"/>
    </source>
</evidence>
<keyword evidence="5" id="KW-0808">Transferase</keyword>
<organism evidence="5 6">
    <name type="scientific">Streptococcus agalactiae</name>
    <dbReference type="NCBI Taxonomy" id="1311"/>
    <lineage>
        <taxon>Bacteria</taxon>
        <taxon>Bacillati</taxon>
        <taxon>Bacillota</taxon>
        <taxon>Bacilli</taxon>
        <taxon>Lactobacillales</taxon>
        <taxon>Streptococcaceae</taxon>
        <taxon>Streptococcus</taxon>
    </lineage>
</organism>
<keyword evidence="1" id="KW-0805">Transcription regulation</keyword>
<dbReference type="GO" id="GO:0032259">
    <property type="term" value="P:methylation"/>
    <property type="evidence" value="ECO:0007669"/>
    <property type="project" value="UniProtKB-KW"/>
</dbReference>
<dbReference type="GO" id="GO:0043565">
    <property type="term" value="F:sequence-specific DNA binding"/>
    <property type="evidence" value="ECO:0007669"/>
    <property type="project" value="InterPro"/>
</dbReference>
<dbReference type="Proteomes" id="UP000254076">
    <property type="component" value="Unassembled WGS sequence"/>
</dbReference>
<accession>A0A8B4RC50</accession>
<dbReference type="RefSeq" id="WP_154700414.1">
    <property type="nucleotide sequence ID" value="NZ_UHEQ01000004.1"/>
</dbReference>
<dbReference type="InterPro" id="IPR018062">
    <property type="entry name" value="HTH_AraC-typ_CS"/>
</dbReference>
<sequence>MINFLLLKSLHSLLGLTITVCDQNFSVIREYKSEKTISLFYNHYFILSNFSKTQHDFLFHYGSLGELFLAYHIQQYYIIIGPWRSNAIDPLLLKKKLTETQINASEQDFFIDRLAQLPLFSLSQIRELLIVTNYCLTGVVKDKLSEPLHYYTKGWSNSFDLDKIKQFSKQNMSSYKYQYHFENNILKAVKSGSEFLLKETVEHFSNSIVPIISGDELRSEKNYSIIIYDRLSQATIQAGLDIETAYRARDRFIKETESTISLNEVLKLRDTAILFYTQQVHSLKRHLETPHSQTIVAVIRYLENNLNRFIKTEEIAKECHMSESKLRKLFKQEKHITIQQYFLNLKIEAAKQLLDENKKVEEVSNLLGFSTSSNFSRTFKKIVGISPLEYKQKLKSIE</sequence>
<gene>
    <name evidence="5" type="primary">adaA_2</name>
    <name evidence="5" type="ORF">NCTC8185_01168</name>
</gene>
<evidence type="ECO:0000259" key="4">
    <source>
        <dbReference type="PROSITE" id="PS01124"/>
    </source>
</evidence>
<keyword evidence="5" id="KW-0489">Methyltransferase</keyword>
<dbReference type="Gene3D" id="1.10.10.60">
    <property type="entry name" value="Homeodomain-like"/>
    <property type="match status" value="2"/>
</dbReference>
<dbReference type="AlphaFoldDB" id="A0A8B4RC50"/>
<protein>
    <submittedName>
        <fullName evidence="5">Transcriptional regulator, AraC family</fullName>
        <ecNumber evidence="5">2.1.1.-</ecNumber>
    </submittedName>
</protein>
<dbReference type="Pfam" id="PF12833">
    <property type="entry name" value="HTH_18"/>
    <property type="match status" value="1"/>
</dbReference>
<keyword evidence="3" id="KW-0804">Transcription</keyword>
<feature type="domain" description="HTH araC/xylS-type" evidence="4">
    <location>
        <begin position="296"/>
        <end position="393"/>
    </location>
</feature>
<dbReference type="GO" id="GO:0003700">
    <property type="term" value="F:DNA-binding transcription factor activity"/>
    <property type="evidence" value="ECO:0007669"/>
    <property type="project" value="InterPro"/>
</dbReference>
<dbReference type="InterPro" id="IPR024022">
    <property type="entry name" value="Tscrpt_reg_HTH_surface_antigen"/>
</dbReference>
<dbReference type="SUPFAM" id="SSF46689">
    <property type="entry name" value="Homeodomain-like"/>
    <property type="match status" value="2"/>
</dbReference>
<dbReference type="NCBIfam" id="TIGR04094">
    <property type="entry name" value="adjacent_YSIRK"/>
    <property type="match status" value="1"/>
</dbReference>
<proteinExistence type="predicted"/>
<name>A0A8B4RC50_STRAG</name>
<dbReference type="GO" id="GO:0008168">
    <property type="term" value="F:methyltransferase activity"/>
    <property type="evidence" value="ECO:0007669"/>
    <property type="project" value="UniProtKB-KW"/>
</dbReference>
<dbReference type="PANTHER" id="PTHR43280">
    <property type="entry name" value="ARAC-FAMILY TRANSCRIPTIONAL REGULATOR"/>
    <property type="match status" value="1"/>
</dbReference>
<dbReference type="InterPro" id="IPR009057">
    <property type="entry name" value="Homeodomain-like_sf"/>
</dbReference>
<evidence type="ECO:0000313" key="6">
    <source>
        <dbReference type="Proteomes" id="UP000254076"/>
    </source>
</evidence>
<keyword evidence="2" id="KW-0238">DNA-binding</keyword>
<evidence type="ECO:0000256" key="1">
    <source>
        <dbReference type="ARBA" id="ARBA00023015"/>
    </source>
</evidence>
<dbReference type="EC" id="2.1.1.-" evidence="5"/>
<dbReference type="InterPro" id="IPR018060">
    <property type="entry name" value="HTH_AraC"/>
</dbReference>
<dbReference type="SMART" id="SM00342">
    <property type="entry name" value="HTH_ARAC"/>
    <property type="match status" value="1"/>
</dbReference>
<evidence type="ECO:0000256" key="2">
    <source>
        <dbReference type="ARBA" id="ARBA00023125"/>
    </source>
</evidence>
<dbReference type="PROSITE" id="PS00041">
    <property type="entry name" value="HTH_ARAC_FAMILY_1"/>
    <property type="match status" value="1"/>
</dbReference>
<reference evidence="5 6" key="1">
    <citation type="submission" date="2018-06" db="EMBL/GenBank/DDBJ databases">
        <authorList>
            <consortium name="Pathogen Informatics"/>
            <person name="Doyle S."/>
        </authorList>
    </citation>
    <scope>NUCLEOTIDE SEQUENCE [LARGE SCALE GENOMIC DNA]</scope>
    <source>
        <strain evidence="5 6">NCTC8185</strain>
    </source>
</reference>
<dbReference type="PROSITE" id="PS01124">
    <property type="entry name" value="HTH_ARAC_FAMILY_2"/>
    <property type="match status" value="1"/>
</dbReference>
<dbReference type="EMBL" id="UHEQ01000004">
    <property type="protein sequence ID" value="SUN13901.1"/>
    <property type="molecule type" value="Genomic_DNA"/>
</dbReference>
<dbReference type="PANTHER" id="PTHR43280:SF10">
    <property type="entry name" value="REGULATORY PROTEIN POCR"/>
    <property type="match status" value="1"/>
</dbReference>
<dbReference type="PRINTS" id="PR00032">
    <property type="entry name" value="HTHARAC"/>
</dbReference>
<dbReference type="InterPro" id="IPR020449">
    <property type="entry name" value="Tscrpt_reg_AraC-type_HTH"/>
</dbReference>
<evidence type="ECO:0000313" key="5">
    <source>
        <dbReference type="EMBL" id="SUN13901.1"/>
    </source>
</evidence>